<dbReference type="AlphaFoldDB" id="A0A5B7IUK3"/>
<comment type="caution">
    <text evidence="2">The sequence shown here is derived from an EMBL/GenBank/DDBJ whole genome shotgun (WGS) entry which is preliminary data.</text>
</comment>
<evidence type="ECO:0000313" key="2">
    <source>
        <dbReference type="EMBL" id="MPC83884.1"/>
    </source>
</evidence>
<proteinExistence type="predicted"/>
<keyword evidence="3" id="KW-1185">Reference proteome</keyword>
<feature type="compositionally biased region" description="Basic residues" evidence="1">
    <location>
        <begin position="17"/>
        <end position="28"/>
    </location>
</feature>
<protein>
    <submittedName>
        <fullName evidence="2">Uncharacterized protein</fullName>
    </submittedName>
</protein>
<evidence type="ECO:0000256" key="1">
    <source>
        <dbReference type="SAM" id="MobiDB-lite"/>
    </source>
</evidence>
<evidence type="ECO:0000313" key="3">
    <source>
        <dbReference type="Proteomes" id="UP000324222"/>
    </source>
</evidence>
<name>A0A5B7IUK3_PORTR</name>
<dbReference type="Proteomes" id="UP000324222">
    <property type="component" value="Unassembled WGS sequence"/>
</dbReference>
<reference evidence="2 3" key="1">
    <citation type="submission" date="2019-05" db="EMBL/GenBank/DDBJ databases">
        <title>Another draft genome of Portunus trituberculatus and its Hox gene families provides insights of decapod evolution.</title>
        <authorList>
            <person name="Jeong J.-H."/>
            <person name="Song I."/>
            <person name="Kim S."/>
            <person name="Choi T."/>
            <person name="Kim D."/>
            <person name="Ryu S."/>
            <person name="Kim W."/>
        </authorList>
    </citation>
    <scope>NUCLEOTIDE SEQUENCE [LARGE SCALE GENOMIC DNA]</scope>
    <source>
        <tissue evidence="2">Muscle</tissue>
    </source>
</reference>
<feature type="region of interest" description="Disordered" evidence="1">
    <location>
        <begin position="1"/>
        <end position="29"/>
    </location>
</feature>
<organism evidence="2 3">
    <name type="scientific">Portunus trituberculatus</name>
    <name type="common">Swimming crab</name>
    <name type="synonym">Neptunus trituberculatus</name>
    <dbReference type="NCBI Taxonomy" id="210409"/>
    <lineage>
        <taxon>Eukaryota</taxon>
        <taxon>Metazoa</taxon>
        <taxon>Ecdysozoa</taxon>
        <taxon>Arthropoda</taxon>
        <taxon>Crustacea</taxon>
        <taxon>Multicrustacea</taxon>
        <taxon>Malacostraca</taxon>
        <taxon>Eumalacostraca</taxon>
        <taxon>Eucarida</taxon>
        <taxon>Decapoda</taxon>
        <taxon>Pleocyemata</taxon>
        <taxon>Brachyura</taxon>
        <taxon>Eubrachyura</taxon>
        <taxon>Portunoidea</taxon>
        <taxon>Portunidae</taxon>
        <taxon>Portuninae</taxon>
        <taxon>Portunus</taxon>
    </lineage>
</organism>
<dbReference type="EMBL" id="VSRR010063796">
    <property type="protein sequence ID" value="MPC83884.1"/>
    <property type="molecule type" value="Genomic_DNA"/>
</dbReference>
<sequence>MKKEANKRRNPKETRRMRMSMKRKRKKEERKQMLLVFQVMLNLLQTRRTISLCLTTCQ</sequence>
<feature type="compositionally biased region" description="Basic residues" evidence="1">
    <location>
        <begin position="1"/>
        <end position="10"/>
    </location>
</feature>
<gene>
    <name evidence="2" type="ORF">E2C01_078605</name>
</gene>
<accession>A0A5B7IUK3</accession>